<dbReference type="EMBL" id="JAHKPV010000007">
    <property type="protein sequence ID" value="MBU2873841.1"/>
    <property type="molecule type" value="Genomic_DNA"/>
</dbReference>
<gene>
    <name evidence="1" type="ORF">KO508_07420</name>
</gene>
<accession>A0ABS6A760</accession>
<evidence type="ECO:0000313" key="2">
    <source>
        <dbReference type="Proteomes" id="UP000753376"/>
    </source>
</evidence>
<sequence>MTTPKTTKKNFSLPHYIVEQLDDVSRQTGFSQSNLVLQALGEYLHRYEQDDTTENWMYFRGKCSGGATG</sequence>
<proteinExistence type="predicted"/>
<name>A0ABS6A760_9GAMM</name>
<reference evidence="1 2" key="1">
    <citation type="submission" date="2021-05" db="EMBL/GenBank/DDBJ databases">
        <title>Draft genomes of bacteria isolated from model marine particles.</title>
        <authorList>
            <person name="Datta M.S."/>
            <person name="Schwartzman J.A."/>
            <person name="Enke T.N."/>
            <person name="Saavedra J."/>
            <person name="Cermak N."/>
            <person name="Cordero O.X."/>
        </authorList>
    </citation>
    <scope>NUCLEOTIDE SEQUENCE [LARGE SCALE GENOMIC DNA]</scope>
    <source>
        <strain evidence="1 2">D2M19</strain>
    </source>
</reference>
<protein>
    <submittedName>
        <fullName evidence="1">Ribbon-helix-helix domain-containing protein</fullName>
    </submittedName>
</protein>
<organism evidence="1 2">
    <name type="scientific">Marinobacter salexigens</name>
    <dbReference type="NCBI Taxonomy" id="1925763"/>
    <lineage>
        <taxon>Bacteria</taxon>
        <taxon>Pseudomonadati</taxon>
        <taxon>Pseudomonadota</taxon>
        <taxon>Gammaproteobacteria</taxon>
        <taxon>Pseudomonadales</taxon>
        <taxon>Marinobacteraceae</taxon>
        <taxon>Marinobacter</taxon>
    </lineage>
</organism>
<keyword evidence="2" id="KW-1185">Reference proteome</keyword>
<comment type="caution">
    <text evidence="1">The sequence shown here is derived from an EMBL/GenBank/DDBJ whole genome shotgun (WGS) entry which is preliminary data.</text>
</comment>
<evidence type="ECO:0000313" key="1">
    <source>
        <dbReference type="EMBL" id="MBU2873841.1"/>
    </source>
</evidence>
<dbReference type="RefSeq" id="WP_216007715.1">
    <property type="nucleotide sequence ID" value="NZ_JAHKPV010000007.1"/>
</dbReference>
<dbReference type="Proteomes" id="UP000753376">
    <property type="component" value="Unassembled WGS sequence"/>
</dbReference>